<keyword evidence="3" id="KW-1185">Reference proteome</keyword>
<feature type="compositionally biased region" description="Low complexity" evidence="1">
    <location>
        <begin position="57"/>
        <end position="70"/>
    </location>
</feature>
<feature type="region of interest" description="Disordered" evidence="1">
    <location>
        <begin position="1"/>
        <end position="78"/>
    </location>
</feature>
<sequence length="211" mass="22215">MGMDAQLSAILGDMETWQRPPPSRGKDSDARRDGDDYKHRPSFSGNSLEFLPPSSGRPSLARASTRAAASGLRQRAARVRAVVRAVAGRVARRWSPNRASLRSPNRASARTPGGALPGPAAAANPAPARRSTRRQSAKQVGAEKQLARAYSVAVDLPTPSPLGRPSRVRKSMLKPSPYASSPDPKSPVFGGGRGGATTTTTRASSPSSGRR</sequence>
<accession>A0ABR1FSQ9</accession>
<feature type="region of interest" description="Disordered" evidence="1">
    <location>
        <begin position="92"/>
        <end position="211"/>
    </location>
</feature>
<feature type="compositionally biased region" description="Low complexity" evidence="1">
    <location>
        <begin position="196"/>
        <end position="211"/>
    </location>
</feature>
<comment type="caution">
    <text evidence="2">The sequence shown here is derived from an EMBL/GenBank/DDBJ whole genome shotgun (WGS) entry which is preliminary data.</text>
</comment>
<reference evidence="2 3" key="1">
    <citation type="submission" date="2024-03" db="EMBL/GenBank/DDBJ databases">
        <title>Aureococcus anophagefferens CCMP1851 and Kratosvirus quantuckense: Draft genome of a second virus-susceptible host strain in the model system.</title>
        <authorList>
            <person name="Chase E."/>
            <person name="Truchon A.R."/>
            <person name="Schepens W."/>
            <person name="Wilhelm S.W."/>
        </authorList>
    </citation>
    <scope>NUCLEOTIDE SEQUENCE [LARGE SCALE GENOMIC DNA]</scope>
    <source>
        <strain evidence="2 3">CCMP1851</strain>
    </source>
</reference>
<proteinExistence type="predicted"/>
<name>A0ABR1FSQ9_AURAN</name>
<organism evidence="2 3">
    <name type="scientific">Aureococcus anophagefferens</name>
    <name type="common">Harmful bloom alga</name>
    <dbReference type="NCBI Taxonomy" id="44056"/>
    <lineage>
        <taxon>Eukaryota</taxon>
        <taxon>Sar</taxon>
        <taxon>Stramenopiles</taxon>
        <taxon>Ochrophyta</taxon>
        <taxon>Pelagophyceae</taxon>
        <taxon>Pelagomonadales</taxon>
        <taxon>Pelagomonadaceae</taxon>
        <taxon>Aureococcus</taxon>
    </lineage>
</organism>
<feature type="compositionally biased region" description="Basic and acidic residues" evidence="1">
    <location>
        <begin position="24"/>
        <end position="39"/>
    </location>
</feature>
<dbReference type="Proteomes" id="UP001363151">
    <property type="component" value="Unassembled WGS sequence"/>
</dbReference>
<dbReference type="EMBL" id="JBBJCI010000251">
    <property type="protein sequence ID" value="KAK7237419.1"/>
    <property type="molecule type" value="Genomic_DNA"/>
</dbReference>
<evidence type="ECO:0000313" key="2">
    <source>
        <dbReference type="EMBL" id="KAK7237419.1"/>
    </source>
</evidence>
<evidence type="ECO:0000313" key="3">
    <source>
        <dbReference type="Proteomes" id="UP001363151"/>
    </source>
</evidence>
<feature type="compositionally biased region" description="Polar residues" evidence="1">
    <location>
        <begin position="97"/>
        <end position="108"/>
    </location>
</feature>
<feature type="compositionally biased region" description="Low complexity" evidence="1">
    <location>
        <begin position="109"/>
        <end position="129"/>
    </location>
</feature>
<evidence type="ECO:0000256" key="1">
    <source>
        <dbReference type="SAM" id="MobiDB-lite"/>
    </source>
</evidence>
<protein>
    <submittedName>
        <fullName evidence="2">Uncharacterized protein</fullName>
    </submittedName>
</protein>
<gene>
    <name evidence="2" type="ORF">SO694_00095090</name>
</gene>